<reference evidence="6 7" key="1">
    <citation type="submission" date="2020-08" db="EMBL/GenBank/DDBJ databases">
        <title>Hymenobacter sp. S2-20-2 genome sequencing.</title>
        <authorList>
            <person name="Jin L."/>
        </authorList>
    </citation>
    <scope>NUCLEOTIDE SEQUENCE [LARGE SCALE GENOMIC DNA]</scope>
    <source>
        <strain evidence="6 7">S2-20-2</strain>
    </source>
</reference>
<keyword evidence="2" id="KW-0238">DNA-binding</keyword>
<evidence type="ECO:0000313" key="6">
    <source>
        <dbReference type="EMBL" id="QNH60715.1"/>
    </source>
</evidence>
<dbReference type="GO" id="GO:0003677">
    <property type="term" value="F:DNA binding"/>
    <property type="evidence" value="ECO:0007669"/>
    <property type="project" value="UniProtKB-KW"/>
</dbReference>
<dbReference type="Proteomes" id="UP000515489">
    <property type="component" value="Chromosome"/>
</dbReference>
<evidence type="ECO:0000313" key="7">
    <source>
        <dbReference type="Proteomes" id="UP000515489"/>
    </source>
</evidence>
<organism evidence="6 7">
    <name type="scientific">Hymenobacter sediminicola</name>
    <dbReference type="NCBI Taxonomy" id="2761579"/>
    <lineage>
        <taxon>Bacteria</taxon>
        <taxon>Pseudomonadati</taxon>
        <taxon>Bacteroidota</taxon>
        <taxon>Cytophagia</taxon>
        <taxon>Cytophagales</taxon>
        <taxon>Hymenobacteraceae</taxon>
        <taxon>Hymenobacter</taxon>
    </lineage>
</organism>
<keyword evidence="3" id="KW-0804">Transcription</keyword>
<dbReference type="Pfam" id="PF00717">
    <property type="entry name" value="Peptidase_S24"/>
    <property type="match status" value="1"/>
</dbReference>
<dbReference type="RefSeq" id="WP_185886615.1">
    <property type="nucleotide sequence ID" value="NZ_CP060202.1"/>
</dbReference>
<dbReference type="AlphaFoldDB" id="A0A7G7W2X2"/>
<accession>A0A7G7W2X2</accession>
<proteinExistence type="predicted"/>
<evidence type="ECO:0000256" key="3">
    <source>
        <dbReference type="ARBA" id="ARBA00023163"/>
    </source>
</evidence>
<keyword evidence="4" id="KW-0175">Coiled coil</keyword>
<sequence length="302" mass="34541">MRESAEQQTIHQRITELIDRFEQGNKSAFGRRADISSGVLGDLVGGRLNKPSFDVLAKILRAYPLVHAEWLLLGSGPMLRDGGKEAPERVLHIDEPENMLHPTIVRQLQPDPPIIPRPIGVPMVTVDTDRQENISLVSSKVAASYPTRYLEPEFYKDLPAFSIPLPEFRNATFRAFQVVGDSMSPTFYPGGWVLARFVDFTRETLQEGYIHVVVTRENLVVKRVLDRIEQRNTLALQSDNEEFQTYEVQIEDVQEVWRVVADIGFKFPNVRFDTRRRLSGLEADLQNLMARLEKVEKRSTPE</sequence>
<keyword evidence="7" id="KW-1185">Reference proteome</keyword>
<dbReference type="PANTHER" id="PTHR40661">
    <property type="match status" value="1"/>
</dbReference>
<dbReference type="InterPro" id="IPR015927">
    <property type="entry name" value="Peptidase_S24_S26A/B/C"/>
</dbReference>
<evidence type="ECO:0000256" key="4">
    <source>
        <dbReference type="SAM" id="Coils"/>
    </source>
</evidence>
<dbReference type="SUPFAM" id="SSF51306">
    <property type="entry name" value="LexA/Signal peptidase"/>
    <property type="match status" value="1"/>
</dbReference>
<evidence type="ECO:0000256" key="1">
    <source>
        <dbReference type="ARBA" id="ARBA00023015"/>
    </source>
</evidence>
<gene>
    <name evidence="6" type="ORF">H4317_10980</name>
</gene>
<feature type="coiled-coil region" evidence="4">
    <location>
        <begin position="236"/>
        <end position="298"/>
    </location>
</feature>
<feature type="domain" description="Peptidase S24/S26A/S26B/S26C" evidence="5">
    <location>
        <begin position="169"/>
        <end position="254"/>
    </location>
</feature>
<dbReference type="InterPro" id="IPR039418">
    <property type="entry name" value="LexA-like"/>
</dbReference>
<dbReference type="EMBL" id="CP060202">
    <property type="protein sequence ID" value="QNH60715.1"/>
    <property type="molecule type" value="Genomic_DNA"/>
</dbReference>
<name>A0A7G7W2X2_9BACT</name>
<dbReference type="KEGG" id="hsk:H4317_10980"/>
<protein>
    <submittedName>
        <fullName evidence="6">LexA family transcriptional regulator</fullName>
    </submittedName>
</protein>
<evidence type="ECO:0000256" key="2">
    <source>
        <dbReference type="ARBA" id="ARBA00023125"/>
    </source>
</evidence>
<evidence type="ECO:0000259" key="5">
    <source>
        <dbReference type="Pfam" id="PF00717"/>
    </source>
</evidence>
<dbReference type="CDD" id="cd06529">
    <property type="entry name" value="S24_LexA-like"/>
    <property type="match status" value="1"/>
</dbReference>
<dbReference type="PANTHER" id="PTHR40661:SF3">
    <property type="entry name" value="FELS-1 PROPHAGE TRANSCRIPTIONAL REGULATOR"/>
    <property type="match status" value="1"/>
</dbReference>
<dbReference type="InterPro" id="IPR036286">
    <property type="entry name" value="LexA/Signal_pep-like_sf"/>
</dbReference>
<dbReference type="Gene3D" id="2.10.109.10">
    <property type="entry name" value="Umud Fragment, subunit A"/>
    <property type="match status" value="1"/>
</dbReference>
<keyword evidence="1" id="KW-0805">Transcription regulation</keyword>